<protein>
    <submittedName>
        <fullName evidence="1">Uncharacterized protein</fullName>
    </submittedName>
</protein>
<reference evidence="1" key="1">
    <citation type="journal article" date="2023" name="Mol. Phylogenet. Evol.">
        <title>Genome-scale phylogeny and comparative genomics of the fungal order Sordariales.</title>
        <authorList>
            <person name="Hensen N."/>
            <person name="Bonometti L."/>
            <person name="Westerberg I."/>
            <person name="Brannstrom I.O."/>
            <person name="Guillou S."/>
            <person name="Cros-Aarteil S."/>
            <person name="Calhoun S."/>
            <person name="Haridas S."/>
            <person name="Kuo A."/>
            <person name="Mondo S."/>
            <person name="Pangilinan J."/>
            <person name="Riley R."/>
            <person name="LaButti K."/>
            <person name="Andreopoulos B."/>
            <person name="Lipzen A."/>
            <person name="Chen C."/>
            <person name="Yan M."/>
            <person name="Daum C."/>
            <person name="Ng V."/>
            <person name="Clum A."/>
            <person name="Steindorff A."/>
            <person name="Ohm R.A."/>
            <person name="Martin F."/>
            <person name="Silar P."/>
            <person name="Natvig D.O."/>
            <person name="Lalanne C."/>
            <person name="Gautier V."/>
            <person name="Ament-Velasquez S.L."/>
            <person name="Kruys A."/>
            <person name="Hutchinson M.I."/>
            <person name="Powell A.J."/>
            <person name="Barry K."/>
            <person name="Miller A.N."/>
            <person name="Grigoriev I.V."/>
            <person name="Debuchy R."/>
            <person name="Gladieux P."/>
            <person name="Hiltunen Thoren M."/>
            <person name="Johannesson H."/>
        </authorList>
    </citation>
    <scope>NUCLEOTIDE SEQUENCE</scope>
    <source>
        <strain evidence="1">CBS 731.68</strain>
    </source>
</reference>
<dbReference type="GeneID" id="87824153"/>
<sequence length="146" mass="16649">MKKHYNVVVSNCLLLVLKIINFEERGGGRLQNKGFAQLRQREERGVRDLRRNEEKHCTEFLRSLCAAGETCNADKGHTGVFTGAGLTQCLSPLGPFPHRPGLLYDFRLGIRKLVQTLNGACTYQGRGVYEIDKNKLAQAFHRRWLY</sequence>
<evidence type="ECO:0000313" key="2">
    <source>
        <dbReference type="Proteomes" id="UP001302602"/>
    </source>
</evidence>
<reference evidence="1" key="2">
    <citation type="submission" date="2023-05" db="EMBL/GenBank/DDBJ databases">
        <authorList>
            <consortium name="Lawrence Berkeley National Laboratory"/>
            <person name="Steindorff A."/>
            <person name="Hensen N."/>
            <person name="Bonometti L."/>
            <person name="Westerberg I."/>
            <person name="Brannstrom I.O."/>
            <person name="Guillou S."/>
            <person name="Cros-Aarteil S."/>
            <person name="Calhoun S."/>
            <person name="Haridas S."/>
            <person name="Kuo A."/>
            <person name="Mondo S."/>
            <person name="Pangilinan J."/>
            <person name="Riley R."/>
            <person name="Labutti K."/>
            <person name="Andreopoulos B."/>
            <person name="Lipzen A."/>
            <person name="Chen C."/>
            <person name="Yanf M."/>
            <person name="Daum C."/>
            <person name="Ng V."/>
            <person name="Clum A."/>
            <person name="Ohm R."/>
            <person name="Martin F."/>
            <person name="Silar P."/>
            <person name="Natvig D."/>
            <person name="Lalanne C."/>
            <person name="Gautier V."/>
            <person name="Ament-Velasquez S.L."/>
            <person name="Kruys A."/>
            <person name="Hutchinson M.I."/>
            <person name="Powell A.J."/>
            <person name="Barry K."/>
            <person name="Miller A.N."/>
            <person name="Grigoriev I.V."/>
            <person name="Debuchy R."/>
            <person name="Gladieux P."/>
            <person name="Thoren M.H."/>
            <person name="Johannesson H."/>
        </authorList>
    </citation>
    <scope>NUCLEOTIDE SEQUENCE</scope>
    <source>
        <strain evidence="1">CBS 731.68</strain>
    </source>
</reference>
<evidence type="ECO:0000313" key="1">
    <source>
        <dbReference type="EMBL" id="KAK4118128.1"/>
    </source>
</evidence>
<comment type="caution">
    <text evidence="1">The sequence shown here is derived from an EMBL/GenBank/DDBJ whole genome shotgun (WGS) entry which is preliminary data.</text>
</comment>
<gene>
    <name evidence="1" type="ORF">N657DRAFT_440711</name>
</gene>
<dbReference type="AlphaFoldDB" id="A0AAN6TPA5"/>
<dbReference type="Proteomes" id="UP001302602">
    <property type="component" value="Unassembled WGS sequence"/>
</dbReference>
<dbReference type="EMBL" id="MU853282">
    <property type="protein sequence ID" value="KAK4118128.1"/>
    <property type="molecule type" value="Genomic_DNA"/>
</dbReference>
<organism evidence="1 2">
    <name type="scientific">Parathielavia appendiculata</name>
    <dbReference type="NCBI Taxonomy" id="2587402"/>
    <lineage>
        <taxon>Eukaryota</taxon>
        <taxon>Fungi</taxon>
        <taxon>Dikarya</taxon>
        <taxon>Ascomycota</taxon>
        <taxon>Pezizomycotina</taxon>
        <taxon>Sordariomycetes</taxon>
        <taxon>Sordariomycetidae</taxon>
        <taxon>Sordariales</taxon>
        <taxon>Chaetomiaceae</taxon>
        <taxon>Parathielavia</taxon>
    </lineage>
</organism>
<dbReference type="RefSeq" id="XP_062641901.1">
    <property type="nucleotide sequence ID" value="XM_062787383.1"/>
</dbReference>
<proteinExistence type="predicted"/>
<name>A0AAN6TPA5_9PEZI</name>
<keyword evidence="2" id="KW-1185">Reference proteome</keyword>
<accession>A0AAN6TPA5</accession>